<dbReference type="SUPFAM" id="SSF56935">
    <property type="entry name" value="Porins"/>
    <property type="match status" value="1"/>
</dbReference>
<keyword evidence="6" id="KW-1185">Reference proteome</keyword>
<accession>B9TDI7</accession>
<dbReference type="Gene3D" id="2.40.170.20">
    <property type="entry name" value="TonB-dependent receptor, beta-barrel domain"/>
    <property type="match status" value="1"/>
</dbReference>
<dbReference type="AlphaFoldDB" id="B9TDI7"/>
<keyword evidence="2" id="KW-0472">Membrane</keyword>
<dbReference type="Proteomes" id="UP000008311">
    <property type="component" value="Unassembled WGS sequence"/>
</dbReference>
<organism evidence="5 6">
    <name type="scientific">Ricinus communis</name>
    <name type="common">Castor bean</name>
    <dbReference type="NCBI Taxonomy" id="3988"/>
    <lineage>
        <taxon>Eukaryota</taxon>
        <taxon>Viridiplantae</taxon>
        <taxon>Streptophyta</taxon>
        <taxon>Embryophyta</taxon>
        <taxon>Tracheophyta</taxon>
        <taxon>Spermatophyta</taxon>
        <taxon>Magnoliopsida</taxon>
        <taxon>eudicotyledons</taxon>
        <taxon>Gunneridae</taxon>
        <taxon>Pentapetalae</taxon>
        <taxon>rosids</taxon>
        <taxon>fabids</taxon>
        <taxon>Malpighiales</taxon>
        <taxon>Euphorbiaceae</taxon>
        <taxon>Acalyphoideae</taxon>
        <taxon>Acalypheae</taxon>
        <taxon>Ricinus</taxon>
    </lineage>
</organism>
<name>B9TDI7_RICCO</name>
<evidence type="ECO:0000256" key="3">
    <source>
        <dbReference type="ARBA" id="ARBA00023237"/>
    </source>
</evidence>
<feature type="region of interest" description="Disordered" evidence="4">
    <location>
        <begin position="231"/>
        <end position="274"/>
    </location>
</feature>
<comment type="subcellular location">
    <subcellularLocation>
        <location evidence="1">Cell outer membrane</location>
    </subcellularLocation>
</comment>
<dbReference type="STRING" id="3988.B9TDI7"/>
<dbReference type="EMBL" id="EQ978244">
    <property type="protein sequence ID" value="EEF26077.1"/>
    <property type="molecule type" value="Genomic_DNA"/>
</dbReference>
<proteinExistence type="predicted"/>
<feature type="compositionally biased region" description="Basic residues" evidence="4">
    <location>
        <begin position="242"/>
        <end position="251"/>
    </location>
</feature>
<evidence type="ECO:0000313" key="5">
    <source>
        <dbReference type="EMBL" id="EEF26077.1"/>
    </source>
</evidence>
<dbReference type="PANTHER" id="PTHR47234:SF1">
    <property type="entry name" value="TONB-DEPENDENT RECEPTOR"/>
    <property type="match status" value="1"/>
</dbReference>
<evidence type="ECO:0000256" key="4">
    <source>
        <dbReference type="SAM" id="MobiDB-lite"/>
    </source>
</evidence>
<dbReference type="InParanoid" id="B9TDI7"/>
<feature type="non-terminal residue" evidence="5">
    <location>
        <position position="1"/>
    </location>
</feature>
<evidence type="ECO:0000256" key="2">
    <source>
        <dbReference type="ARBA" id="ARBA00023136"/>
    </source>
</evidence>
<sequence length="302" mass="33357">ISDLVTNLSDDKLLRDEAACRLAGDLTSPTCADAISRITRYPDNALFRPGEIKEIRVNPINAAATSVDGIDVAGKYVFRTKDYGSFIAKANYSKTLNKHSRQFSGDPLKDDLDDLTNYDWRDKLNASVTWNNGKWSNTLFFQRYGKVPNAAGDAFLTPTTLVNASVQRRCVEGHAGQQRGVPAVGGVHPAAQRRTCRAAGEEQREIDAIQAAAHFRAQREDGALTQHQVGRHTHIQHDRRDHQHRQRHVARTGHDHGQRKSNHTQRQRGGGGHQRVAVVGQLAGDRRGHGACHADQCEDGDA</sequence>
<dbReference type="InterPro" id="IPR036942">
    <property type="entry name" value="Beta-barrel_TonB_sf"/>
</dbReference>
<keyword evidence="3" id="KW-0998">Cell outer membrane</keyword>
<reference evidence="6" key="1">
    <citation type="journal article" date="2010" name="Nat. Biotechnol.">
        <title>Draft genome sequence of the oilseed species Ricinus communis.</title>
        <authorList>
            <person name="Chan A.P."/>
            <person name="Crabtree J."/>
            <person name="Zhao Q."/>
            <person name="Lorenzi H."/>
            <person name="Orvis J."/>
            <person name="Puiu D."/>
            <person name="Melake-Berhan A."/>
            <person name="Jones K.M."/>
            <person name="Redman J."/>
            <person name="Chen G."/>
            <person name="Cahoon E.B."/>
            <person name="Gedil M."/>
            <person name="Stanke M."/>
            <person name="Haas B.J."/>
            <person name="Wortman J.R."/>
            <person name="Fraser-Liggett C.M."/>
            <person name="Ravel J."/>
            <person name="Rabinowicz P.D."/>
        </authorList>
    </citation>
    <scope>NUCLEOTIDE SEQUENCE [LARGE SCALE GENOMIC DNA]</scope>
    <source>
        <strain evidence="6">cv. Hale</strain>
    </source>
</reference>
<evidence type="ECO:0000313" key="6">
    <source>
        <dbReference type="Proteomes" id="UP000008311"/>
    </source>
</evidence>
<evidence type="ECO:0000256" key="1">
    <source>
        <dbReference type="ARBA" id="ARBA00004442"/>
    </source>
</evidence>
<protein>
    <submittedName>
        <fullName evidence="5">Uncharacterized protein</fullName>
    </submittedName>
</protein>
<feature type="non-terminal residue" evidence="5">
    <location>
        <position position="302"/>
    </location>
</feature>
<gene>
    <name evidence="5" type="ORF">RCOM_0389410</name>
</gene>
<dbReference type="PANTHER" id="PTHR47234">
    <property type="match status" value="1"/>
</dbReference>